<protein>
    <submittedName>
        <fullName evidence="1">Uncharacterized protein</fullName>
    </submittedName>
</protein>
<sequence>MELKLQTFWLIKQEKQRYLRSASLSHQIITGGVILRDGQVSIARGLPNSSYANFPSLYSSQ</sequence>
<proteinExistence type="predicted"/>
<gene>
    <name evidence="1" type="ordered locus">Aazo_2101</name>
</gene>
<evidence type="ECO:0000313" key="1">
    <source>
        <dbReference type="EMBL" id="ADI64141.1"/>
    </source>
</evidence>
<name>D7DWW8_NOSA0</name>
<dbReference type="AlphaFoldDB" id="D7DWW8"/>
<evidence type="ECO:0000313" key="2">
    <source>
        <dbReference type="Proteomes" id="UP000001511"/>
    </source>
</evidence>
<dbReference type="HOGENOM" id="CLU_2918075_0_0_3"/>
<accession>D7DWW8</accession>
<dbReference type="RefSeq" id="WP_013191158.1">
    <property type="nucleotide sequence ID" value="NC_014248.1"/>
</dbReference>
<dbReference type="Proteomes" id="UP000001511">
    <property type="component" value="Chromosome"/>
</dbReference>
<organism evidence="1 2">
    <name type="scientific">Nostoc azollae (strain 0708)</name>
    <name type="common">Anabaena azollae (strain 0708)</name>
    <dbReference type="NCBI Taxonomy" id="551115"/>
    <lineage>
        <taxon>Bacteria</taxon>
        <taxon>Bacillati</taxon>
        <taxon>Cyanobacteriota</taxon>
        <taxon>Cyanophyceae</taxon>
        <taxon>Nostocales</taxon>
        <taxon>Nostocaceae</taxon>
        <taxon>Trichormus</taxon>
    </lineage>
</organism>
<reference evidence="1 2" key="1">
    <citation type="journal article" date="2010" name="PLoS ONE">
        <title>Genome erosion in a nitrogen-fixing vertically transmitted endosymbiotic multicellular cyanobacterium.</title>
        <authorList>
            <person name="Ran L."/>
            <person name="Larsson J."/>
            <person name="Vigil-Stenman T."/>
            <person name="Nylander J.A."/>
            <person name="Ininbergs K."/>
            <person name="Zheng W.W."/>
            <person name="Lapidus A."/>
            <person name="Lowry S."/>
            <person name="Haselkorn R."/>
            <person name="Bergman B."/>
        </authorList>
    </citation>
    <scope>NUCLEOTIDE SEQUENCE [LARGE SCALE GENOMIC DNA]</scope>
    <source>
        <strain evidence="1 2">0708</strain>
    </source>
</reference>
<dbReference type="EMBL" id="CP002059">
    <property type="protein sequence ID" value="ADI64141.1"/>
    <property type="molecule type" value="Genomic_DNA"/>
</dbReference>
<keyword evidence="2" id="KW-1185">Reference proteome</keyword>
<dbReference type="OrthoDB" id="172492at1117"/>
<dbReference type="KEGG" id="naz:Aazo_2101"/>